<reference evidence="2 3" key="1">
    <citation type="submission" date="2019-12" db="EMBL/GenBank/DDBJ databases">
        <title>Genomic-based taxomic classification of the family Erythrobacteraceae.</title>
        <authorList>
            <person name="Xu L."/>
        </authorList>
    </citation>
    <scope>NUCLEOTIDE SEQUENCE [LARGE SCALE GENOMIC DNA]</scope>
    <source>
        <strain evidence="2 3">DSM 18604</strain>
    </source>
</reference>
<name>A0A845ACB3_9SPHN</name>
<feature type="region of interest" description="Disordered" evidence="1">
    <location>
        <begin position="1"/>
        <end position="20"/>
    </location>
</feature>
<evidence type="ECO:0000256" key="1">
    <source>
        <dbReference type="SAM" id="MobiDB-lite"/>
    </source>
</evidence>
<proteinExistence type="predicted"/>
<comment type="caution">
    <text evidence="2">The sequence shown here is derived from an EMBL/GenBank/DDBJ whole genome shotgun (WGS) entry which is preliminary data.</text>
</comment>
<dbReference type="AlphaFoldDB" id="A0A845ACB3"/>
<evidence type="ECO:0000313" key="3">
    <source>
        <dbReference type="Proteomes" id="UP000460561"/>
    </source>
</evidence>
<protein>
    <submittedName>
        <fullName evidence="2">Head decoration protein</fullName>
    </submittedName>
</protein>
<accession>A0A845ACB3</accession>
<evidence type="ECO:0000313" key="2">
    <source>
        <dbReference type="EMBL" id="MXP24818.1"/>
    </source>
</evidence>
<dbReference type="OrthoDB" id="7570830at2"/>
<organism evidence="2 3">
    <name type="scientific">Altericroceibacterium indicum</name>
    <dbReference type="NCBI Taxonomy" id="374177"/>
    <lineage>
        <taxon>Bacteria</taxon>
        <taxon>Pseudomonadati</taxon>
        <taxon>Pseudomonadota</taxon>
        <taxon>Alphaproteobacteria</taxon>
        <taxon>Sphingomonadales</taxon>
        <taxon>Erythrobacteraceae</taxon>
        <taxon>Altericroceibacterium</taxon>
    </lineage>
</organism>
<sequence length="221" mass="22499">MTMLTEPVHPNESLVSEANGDRSRESITVASGAVLKACAVLGAAYGDATSAAKSGGNTGNGTVTMDATNPTLAHAKPGVYTLRCIEAATNGGTFRLEDPDGTVLGDFTISGGAGGTAAFAEQVKGVITDGSTDFAVGDGFDITVPNTQTFGPIDFDASNGMNVGSAISYGDYDGTDGEVPGVAYVRDCEHNAAIVVWPTGTTTDQKVRATRDLAEVGIILR</sequence>
<dbReference type="RefSeq" id="WP_160738013.1">
    <property type="nucleotide sequence ID" value="NZ_WTYQ01000001.1"/>
</dbReference>
<dbReference type="Pfam" id="PF02924">
    <property type="entry name" value="HDPD"/>
    <property type="match status" value="1"/>
</dbReference>
<dbReference type="InterPro" id="IPR004195">
    <property type="entry name" value="Head_decoration_D"/>
</dbReference>
<dbReference type="EMBL" id="WTYQ01000001">
    <property type="protein sequence ID" value="MXP24818.1"/>
    <property type="molecule type" value="Genomic_DNA"/>
</dbReference>
<dbReference type="Proteomes" id="UP000460561">
    <property type="component" value="Unassembled WGS sequence"/>
</dbReference>
<gene>
    <name evidence="2" type="ORF">GRI39_01995</name>
</gene>
<keyword evidence="3" id="KW-1185">Reference proteome</keyword>